<dbReference type="STRING" id="1716141.STSP_58000"/>
<dbReference type="SUPFAM" id="SSF53756">
    <property type="entry name" value="UDP-Glycosyltransferase/glycogen phosphorylase"/>
    <property type="match status" value="1"/>
</dbReference>
<evidence type="ECO:0000256" key="1">
    <source>
        <dbReference type="ARBA" id="ARBA00022679"/>
    </source>
</evidence>
<sequence length="358" mass="38425">MKILFTVGGSQAAVFGVAPLAAAARNAGHEILLAADEPLMAAAQSVGLPAVCITPERMRYGQDGMTATVRIDALLELTRRWTPDLVVGGLSHVPRVLAARLKVPYVRHIWHIAPMARRDRTAVAELQPQLERLGLTELPAPDLFIDLCPPSLRPPGAPAARAMRWVPRVSQRRVEPWMYTRPEGRRRVLITAGTRNLMLDTPGSSLRRLVDELTGAGAEVLIAALPEAAERYGAELGDVRIGWIPLDVVAPTCDLAVHHGGATTAMTLINAGVPQLIVPDNGYGKAVAEAVSGFGAAVMVDRHRPQAGQDPDEVTVAGCREILADPRYAERTRTLAAETAALPTPDEVLREIEALAAR</sequence>
<evidence type="ECO:0000313" key="4">
    <source>
        <dbReference type="EMBL" id="OAH10958.1"/>
    </source>
</evidence>
<keyword evidence="4" id="KW-0328">Glycosyltransferase</keyword>
<dbReference type="PATRIC" id="fig|1716141.3.peg.6095"/>
<keyword evidence="5" id="KW-1185">Reference proteome</keyword>
<reference evidence="4 5" key="1">
    <citation type="submission" date="2015-12" db="EMBL/GenBank/DDBJ databases">
        <title>Genome sequence of Streptomyces sp. G25.</title>
        <authorList>
            <person name="Poehlein A."/>
            <person name="Roettig A."/>
            <person name="Hiessl S."/>
            <person name="Hauschild P."/>
            <person name="Schauer J."/>
            <person name="Madkour M.H."/>
            <person name="Al-Ansari A.M."/>
            <person name="Almakishah N.H."/>
            <person name="Steinbuechel A."/>
            <person name="Daniel R."/>
        </authorList>
    </citation>
    <scope>NUCLEOTIDE SEQUENCE [LARGE SCALE GENOMIC DNA]</scope>
    <source>
        <strain evidence="5">G25(2015)</strain>
    </source>
</reference>
<evidence type="ECO:0000313" key="5">
    <source>
        <dbReference type="Proteomes" id="UP000077381"/>
    </source>
</evidence>
<dbReference type="GO" id="GO:0016757">
    <property type="term" value="F:glycosyltransferase activity"/>
    <property type="evidence" value="ECO:0007669"/>
    <property type="project" value="UniProtKB-KW"/>
</dbReference>
<keyword evidence="1 4" id="KW-0808">Transferase</keyword>
<protein>
    <submittedName>
        <fullName evidence="4">L-noviosyl transferase</fullName>
        <ecNumber evidence="4">2.4.1.302</ecNumber>
    </submittedName>
</protein>
<organism evidence="4 5">
    <name type="scientific">Streptomyces jeddahensis</name>
    <dbReference type="NCBI Taxonomy" id="1716141"/>
    <lineage>
        <taxon>Bacteria</taxon>
        <taxon>Bacillati</taxon>
        <taxon>Actinomycetota</taxon>
        <taxon>Actinomycetes</taxon>
        <taxon>Kitasatosporales</taxon>
        <taxon>Streptomycetaceae</taxon>
        <taxon>Streptomyces</taxon>
    </lineage>
</organism>
<dbReference type="InterPro" id="IPR010610">
    <property type="entry name" value="EryCIII-like_C"/>
</dbReference>
<dbReference type="Proteomes" id="UP000077381">
    <property type="component" value="Unassembled WGS sequence"/>
</dbReference>
<comment type="caution">
    <text evidence="4">The sequence shown here is derived from an EMBL/GenBank/DDBJ whole genome shotgun (WGS) entry which is preliminary data.</text>
</comment>
<dbReference type="Pfam" id="PF06722">
    <property type="entry name" value="EryCIII-like_C"/>
    <property type="match status" value="1"/>
</dbReference>
<name>A0A177HLB2_9ACTN</name>
<dbReference type="Pfam" id="PF21036">
    <property type="entry name" value="EryCIII-like_N"/>
    <property type="match status" value="1"/>
</dbReference>
<dbReference type="EC" id="2.4.1.302" evidence="4"/>
<feature type="domain" description="Erythromycin biosynthesis protein CIII-like C-terminal" evidence="2">
    <location>
        <begin position="208"/>
        <end position="355"/>
    </location>
</feature>
<dbReference type="AlphaFoldDB" id="A0A177HLB2"/>
<feature type="domain" description="Erythromycin biosynthesis protein CIII-like N-terminal" evidence="3">
    <location>
        <begin position="70"/>
        <end position="193"/>
    </location>
</feature>
<dbReference type="EMBL" id="LOHS01000117">
    <property type="protein sequence ID" value="OAH10958.1"/>
    <property type="molecule type" value="Genomic_DNA"/>
</dbReference>
<dbReference type="RefSeq" id="WP_067283703.1">
    <property type="nucleotide sequence ID" value="NZ_LOHS01000117.1"/>
</dbReference>
<dbReference type="Gene3D" id="3.40.50.2000">
    <property type="entry name" value="Glycogen Phosphorylase B"/>
    <property type="match status" value="2"/>
</dbReference>
<evidence type="ECO:0000259" key="3">
    <source>
        <dbReference type="Pfam" id="PF21036"/>
    </source>
</evidence>
<proteinExistence type="predicted"/>
<accession>A0A177HLB2</accession>
<dbReference type="InterPro" id="IPR048284">
    <property type="entry name" value="EryCIII-like_N"/>
</dbReference>
<dbReference type="OrthoDB" id="3863369at2"/>
<evidence type="ECO:0000259" key="2">
    <source>
        <dbReference type="Pfam" id="PF06722"/>
    </source>
</evidence>
<gene>
    <name evidence="4" type="primary">novM_1</name>
    <name evidence="4" type="ORF">STSP_58000</name>
</gene>